<dbReference type="AlphaFoldDB" id="A0A1E3RZ38"/>
<gene>
    <name evidence="2" type="ORF">BHQ17_06080</name>
</gene>
<reference evidence="3" key="1">
    <citation type="submission" date="2016-09" db="EMBL/GenBank/DDBJ databases">
        <authorList>
            <person name="Greninger A.L."/>
            <person name="Jerome K.R."/>
            <person name="Mcnair B."/>
            <person name="Wallis C."/>
            <person name="Fang F."/>
        </authorList>
    </citation>
    <scope>NUCLEOTIDE SEQUENCE [LARGE SCALE GENOMIC DNA]</scope>
    <source>
        <strain evidence="3">M7</strain>
    </source>
</reference>
<dbReference type="SUPFAM" id="SSF54593">
    <property type="entry name" value="Glyoxalase/Bleomycin resistance protein/Dihydroxybiphenyl dioxygenase"/>
    <property type="match status" value="1"/>
</dbReference>
<dbReference type="InterPro" id="IPR029068">
    <property type="entry name" value="Glyas_Bleomycin-R_OHBP_Dase"/>
</dbReference>
<protein>
    <submittedName>
        <fullName evidence="2">Glyoxalase</fullName>
    </submittedName>
</protein>
<organism evidence="2 3">
    <name type="scientific">Mycolicibacterium holsaticum</name>
    <dbReference type="NCBI Taxonomy" id="152142"/>
    <lineage>
        <taxon>Bacteria</taxon>
        <taxon>Bacillati</taxon>
        <taxon>Actinomycetota</taxon>
        <taxon>Actinomycetes</taxon>
        <taxon>Mycobacteriales</taxon>
        <taxon>Mycobacteriaceae</taxon>
        <taxon>Mycolicibacterium</taxon>
    </lineage>
</organism>
<feature type="domain" description="VOC" evidence="1">
    <location>
        <begin position="3"/>
        <end position="137"/>
    </location>
</feature>
<dbReference type="Gene3D" id="3.10.180.10">
    <property type="entry name" value="2,3-Dihydroxybiphenyl 1,2-Dioxygenase, domain 1"/>
    <property type="match status" value="1"/>
</dbReference>
<dbReference type="RefSeq" id="WP_069404327.1">
    <property type="nucleotide sequence ID" value="NZ_JBHRZJ010000009.1"/>
</dbReference>
<dbReference type="PANTHER" id="PTHR36437">
    <property type="entry name" value="GLYOXALASE/BLEOMYCIN RESISTANCE PROTEIN/DIOXYGENASE"/>
    <property type="match status" value="1"/>
</dbReference>
<dbReference type="OrthoDB" id="9794917at2"/>
<dbReference type="PANTHER" id="PTHR36437:SF2">
    <property type="entry name" value="GLYOXALASE_BLEOMYCIN RESISTANCE PROTEIN_DIOXYGENASE"/>
    <property type="match status" value="1"/>
</dbReference>
<name>A0A1E3RZ38_9MYCO</name>
<dbReference type="Pfam" id="PF00903">
    <property type="entry name" value="Glyoxalase"/>
    <property type="match status" value="1"/>
</dbReference>
<proteinExistence type="predicted"/>
<comment type="caution">
    <text evidence="2">The sequence shown here is derived from an EMBL/GenBank/DDBJ whole genome shotgun (WGS) entry which is preliminary data.</text>
</comment>
<accession>A0A1E3RZ38</accession>
<keyword evidence="3" id="KW-1185">Reference proteome</keyword>
<evidence type="ECO:0000313" key="2">
    <source>
        <dbReference type="EMBL" id="ODQ95203.1"/>
    </source>
</evidence>
<dbReference type="Proteomes" id="UP000094243">
    <property type="component" value="Unassembled WGS sequence"/>
</dbReference>
<dbReference type="InterPro" id="IPR037523">
    <property type="entry name" value="VOC_core"/>
</dbReference>
<evidence type="ECO:0000259" key="1">
    <source>
        <dbReference type="PROSITE" id="PS51819"/>
    </source>
</evidence>
<dbReference type="PROSITE" id="PS51819">
    <property type="entry name" value="VOC"/>
    <property type="match status" value="1"/>
</dbReference>
<dbReference type="InterPro" id="IPR004360">
    <property type="entry name" value="Glyas_Fos-R_dOase_dom"/>
</dbReference>
<sequence length="145" mass="16035">MIRIASAHLWVHDQEVALKFWTEKVGMEVRQDVSLPDLDDTFRWLTVGPPGQDDVSIVLMAVPGEPVMDDATRAQVLDLTAKGFAGTIFLTTEDCQASYEQLKARGVEFTEEPHQMPYGIDCGFRDPSGNSVRLTQLADIPVNTG</sequence>
<evidence type="ECO:0000313" key="3">
    <source>
        <dbReference type="Proteomes" id="UP000094243"/>
    </source>
</evidence>
<dbReference type="EMBL" id="MIGZ01000023">
    <property type="protein sequence ID" value="ODQ95203.1"/>
    <property type="molecule type" value="Genomic_DNA"/>
</dbReference>